<organism evidence="1 2">
    <name type="scientific">Actinidia rufa</name>
    <dbReference type="NCBI Taxonomy" id="165716"/>
    <lineage>
        <taxon>Eukaryota</taxon>
        <taxon>Viridiplantae</taxon>
        <taxon>Streptophyta</taxon>
        <taxon>Embryophyta</taxon>
        <taxon>Tracheophyta</taxon>
        <taxon>Spermatophyta</taxon>
        <taxon>Magnoliopsida</taxon>
        <taxon>eudicotyledons</taxon>
        <taxon>Gunneridae</taxon>
        <taxon>Pentapetalae</taxon>
        <taxon>asterids</taxon>
        <taxon>Ericales</taxon>
        <taxon>Actinidiaceae</taxon>
        <taxon>Actinidia</taxon>
    </lineage>
</organism>
<protein>
    <submittedName>
        <fullName evidence="1">Uncharacterized protein</fullName>
    </submittedName>
</protein>
<proteinExistence type="predicted"/>
<dbReference type="PANTHER" id="PTHR35046">
    <property type="entry name" value="ZINC KNUCKLE (CCHC-TYPE) FAMILY PROTEIN"/>
    <property type="match status" value="1"/>
</dbReference>
<dbReference type="PANTHER" id="PTHR35046:SF9">
    <property type="entry name" value="RNA-DIRECTED DNA POLYMERASE"/>
    <property type="match status" value="1"/>
</dbReference>
<evidence type="ECO:0000313" key="1">
    <source>
        <dbReference type="EMBL" id="GFY86357.1"/>
    </source>
</evidence>
<evidence type="ECO:0000313" key="2">
    <source>
        <dbReference type="Proteomes" id="UP000585474"/>
    </source>
</evidence>
<reference evidence="1 2" key="1">
    <citation type="submission" date="2019-07" db="EMBL/GenBank/DDBJ databases">
        <title>De Novo Assembly of kiwifruit Actinidia rufa.</title>
        <authorList>
            <person name="Sugita-Konishi S."/>
            <person name="Sato K."/>
            <person name="Mori E."/>
            <person name="Abe Y."/>
            <person name="Kisaki G."/>
            <person name="Hamano K."/>
            <person name="Suezawa K."/>
            <person name="Otani M."/>
            <person name="Fukuda T."/>
            <person name="Manabe T."/>
            <person name="Gomi K."/>
            <person name="Tabuchi M."/>
            <person name="Akimitsu K."/>
            <person name="Kataoka I."/>
        </authorList>
    </citation>
    <scope>NUCLEOTIDE SEQUENCE [LARGE SCALE GENOMIC DNA]</scope>
    <source>
        <strain evidence="2">cv. Fuchu</strain>
    </source>
</reference>
<name>A0A7J0EL54_9ERIC</name>
<dbReference type="EMBL" id="BJWL01000004">
    <property type="protein sequence ID" value="GFY86357.1"/>
    <property type="molecule type" value="Genomic_DNA"/>
</dbReference>
<accession>A0A7J0EL54</accession>
<gene>
    <name evidence="1" type="ORF">Acr_04g0010950</name>
</gene>
<dbReference type="OrthoDB" id="1739763at2759"/>
<dbReference type="AlphaFoldDB" id="A0A7J0EL54"/>
<dbReference type="Proteomes" id="UP000585474">
    <property type="component" value="Unassembled WGS sequence"/>
</dbReference>
<comment type="caution">
    <text evidence="1">The sequence shown here is derived from an EMBL/GenBank/DDBJ whole genome shotgun (WGS) entry which is preliminary data.</text>
</comment>
<sequence>MAQNRAEHTNPIEGGKDGALLEAIERQKQQLNEIRELLVELNLHANNRPPAVDRIRAKGVAQGQPVDRNRGFKSIFDYTAEFSKLSNCNNLNETEGQRVARCLIGLEPSARKKIGLQDGDLGVDETAEYKDDLYDGAEIVVEDGERVNCVVQHLLYVPKADNVSQLHNIFHSCCSVNQKVNNPIVDSGSCENFVAKRIVEHLKIPIEPHPSPSNIGWIKKSPTVKGTEIYGVLISIEKHYKNEVICGCEFG</sequence>
<keyword evidence="2" id="KW-1185">Reference proteome</keyword>